<accession>A0A371FLC4</accession>
<keyword evidence="4" id="KW-1185">Reference proteome</keyword>
<dbReference type="GO" id="GO:0008233">
    <property type="term" value="F:peptidase activity"/>
    <property type="evidence" value="ECO:0007669"/>
    <property type="project" value="UniProtKB-KW"/>
</dbReference>
<feature type="domain" description="Integrase catalytic" evidence="2">
    <location>
        <begin position="158"/>
        <end position="339"/>
    </location>
</feature>
<protein>
    <recommendedName>
        <fullName evidence="2">Integrase catalytic domain-containing protein</fullName>
    </recommendedName>
</protein>
<name>A0A371FLC4_MUCPR</name>
<dbReference type="InterPro" id="IPR054722">
    <property type="entry name" value="PolX-like_BBD"/>
</dbReference>
<proteinExistence type="predicted"/>
<dbReference type="InterPro" id="IPR001584">
    <property type="entry name" value="Integrase_cat-core"/>
</dbReference>
<comment type="caution">
    <text evidence="3">The sequence shown here is derived from an EMBL/GenBank/DDBJ whole genome shotgun (WGS) entry which is preliminary data.</text>
</comment>
<dbReference type="PANTHER" id="PTHR42648">
    <property type="entry name" value="TRANSPOSASE, PUTATIVE-RELATED"/>
    <property type="match status" value="1"/>
</dbReference>
<organism evidence="3 4">
    <name type="scientific">Mucuna pruriens</name>
    <name type="common">Velvet bean</name>
    <name type="synonym">Dolichos pruriens</name>
    <dbReference type="NCBI Taxonomy" id="157652"/>
    <lineage>
        <taxon>Eukaryota</taxon>
        <taxon>Viridiplantae</taxon>
        <taxon>Streptophyta</taxon>
        <taxon>Embryophyta</taxon>
        <taxon>Tracheophyta</taxon>
        <taxon>Spermatophyta</taxon>
        <taxon>Magnoliopsida</taxon>
        <taxon>eudicotyledons</taxon>
        <taxon>Gunneridae</taxon>
        <taxon>Pentapetalae</taxon>
        <taxon>rosids</taxon>
        <taxon>fabids</taxon>
        <taxon>Fabales</taxon>
        <taxon>Fabaceae</taxon>
        <taxon>Papilionoideae</taxon>
        <taxon>50 kb inversion clade</taxon>
        <taxon>NPAAA clade</taxon>
        <taxon>indigoferoid/millettioid clade</taxon>
        <taxon>Phaseoleae</taxon>
        <taxon>Mucuna</taxon>
    </lineage>
</organism>
<dbReference type="PANTHER" id="PTHR42648:SF31">
    <property type="entry name" value="RNA-DIRECTED DNA POLYMERASE"/>
    <property type="match status" value="1"/>
</dbReference>
<dbReference type="PROSITE" id="PS50994">
    <property type="entry name" value="INTEGRASE"/>
    <property type="match status" value="1"/>
</dbReference>
<evidence type="ECO:0000259" key="2">
    <source>
        <dbReference type="PROSITE" id="PS50994"/>
    </source>
</evidence>
<gene>
    <name evidence="3" type="ORF">CR513_40562</name>
</gene>
<keyword evidence="1" id="KW-0645">Protease</keyword>
<dbReference type="GO" id="GO:0006508">
    <property type="term" value="P:proteolysis"/>
    <property type="evidence" value="ECO:0007669"/>
    <property type="project" value="UniProtKB-KW"/>
</dbReference>
<keyword evidence="1" id="KW-0378">Hydrolase</keyword>
<dbReference type="InterPro" id="IPR039537">
    <property type="entry name" value="Retrotran_Ty1/copia-like"/>
</dbReference>
<dbReference type="OrthoDB" id="684929at2759"/>
<dbReference type="AlphaFoldDB" id="A0A371FLC4"/>
<dbReference type="Proteomes" id="UP000257109">
    <property type="component" value="Unassembled WGS sequence"/>
</dbReference>
<dbReference type="STRING" id="157652.A0A371FLC4"/>
<feature type="non-terminal residue" evidence="3">
    <location>
        <position position="1"/>
    </location>
</feature>
<dbReference type="Gene3D" id="3.30.420.10">
    <property type="entry name" value="Ribonuclease H-like superfamily/Ribonuclease H"/>
    <property type="match status" value="1"/>
</dbReference>
<dbReference type="GO" id="GO:0003676">
    <property type="term" value="F:nucleic acid binding"/>
    <property type="evidence" value="ECO:0007669"/>
    <property type="project" value="InterPro"/>
</dbReference>
<sequence length="415" mass="47335">MSGNKGPTLMWDIRAFSKEEIDCFRTLLNSTSKPLGLCVLTMKDKSSFNISGSVPLNIWILDSKATDHMTLFPSYFTSYFKVFKNQLITIANGDHFSIVRFDNVQLQSSVSLHNVFHVPKLANNLISIHRLIQDWNCEAIFFRSHCVTTSIRRICLPINGQPQKLGQLLKFDFIINVLDIHCLVYLRQCFHIYLQKSMSSPLIVMFVSSQNTFVQHFLIGIIKVFTFDLIHFDVWGQLVTLYWGLSDNDIEFVNLEFSKFLKNDGVVHELTCENTPKQNGVAERKNCHLFEVARTLLFQVSIANVYWGEAILTATYLINRLPIRVLNGISPIKYILSFSPSSLLILSLPSHVFGCVVLSTIHIVGSEILELLNCYLEVELVIESLPFPTQDVQVQEVILEELITEKAHNEVGEED</sequence>
<reference evidence="3" key="1">
    <citation type="submission" date="2018-05" db="EMBL/GenBank/DDBJ databases">
        <title>Draft genome of Mucuna pruriens seed.</title>
        <authorList>
            <person name="Nnadi N.E."/>
            <person name="Vos R."/>
            <person name="Hasami M.H."/>
            <person name="Devisetty U.K."/>
            <person name="Aguiy J.C."/>
        </authorList>
    </citation>
    <scope>NUCLEOTIDE SEQUENCE [LARGE SCALE GENOMIC DNA]</scope>
    <source>
        <strain evidence="3">JCA_2017</strain>
    </source>
</reference>
<evidence type="ECO:0000256" key="1">
    <source>
        <dbReference type="ARBA" id="ARBA00022670"/>
    </source>
</evidence>
<dbReference type="InterPro" id="IPR036397">
    <property type="entry name" value="RNaseH_sf"/>
</dbReference>
<dbReference type="GO" id="GO:0015074">
    <property type="term" value="P:DNA integration"/>
    <property type="evidence" value="ECO:0007669"/>
    <property type="project" value="InterPro"/>
</dbReference>
<evidence type="ECO:0000313" key="4">
    <source>
        <dbReference type="Proteomes" id="UP000257109"/>
    </source>
</evidence>
<dbReference type="SUPFAM" id="SSF53098">
    <property type="entry name" value="Ribonuclease H-like"/>
    <property type="match status" value="1"/>
</dbReference>
<evidence type="ECO:0000313" key="3">
    <source>
        <dbReference type="EMBL" id="RDX79061.1"/>
    </source>
</evidence>
<dbReference type="Pfam" id="PF22936">
    <property type="entry name" value="Pol_BBD"/>
    <property type="match status" value="1"/>
</dbReference>
<dbReference type="InterPro" id="IPR012337">
    <property type="entry name" value="RNaseH-like_sf"/>
</dbReference>
<dbReference type="EMBL" id="QJKJ01008655">
    <property type="protein sequence ID" value="RDX79061.1"/>
    <property type="molecule type" value="Genomic_DNA"/>
</dbReference>